<dbReference type="AlphaFoldDB" id="A0AAV5D2H8"/>
<dbReference type="InterPro" id="IPR038588">
    <property type="entry name" value="XS_domain_sf"/>
</dbReference>
<feature type="region of interest" description="Disordered" evidence="1">
    <location>
        <begin position="1"/>
        <end position="108"/>
    </location>
</feature>
<sequence>METATSKPKPKPKPMGPPAAPAAQNPLAPSRASSSSSSAADPNTKGTQSNATAGGGGGSGAAASAPPNPSPSLNGEVSRSPLLPVPHAQPHFGAPPPLLPPPVPLPPSRPLLTVAAVEAVMAAIPPPPRYGLEDLDRSTVALSDGTVRTYFALPLEPPPQLRQPPPPLPPHLLAPPPPPQLPPRLGPDRWVVPSPGLLPPVHVPTGALLPMPAMKRKWEDKSNGGAPVLPLGRQPPLLPKPDERRAAKQVKVEELGVDAKALKSAFLKMVKVINENEADKKNLRANGKLFQLKCSVECSGCCRKRASCAGCFGGEGEAAVSAVEKNLSSSCWCGGVDDALMAASLWGGGAVVGHMRDIEMGFAGVDVQLLLGKDGQRSMQVKFPATLDGLNKASQLVELFENAGHGRAAWAHIRSIASTTEGANNPMLVKVDGKGERTWVLYGYLATAWDLDILDEESKQKAIVKSRKELDLD</sequence>
<evidence type="ECO:0000256" key="1">
    <source>
        <dbReference type="SAM" id="MobiDB-lite"/>
    </source>
</evidence>
<gene>
    <name evidence="3" type="primary">ga22107</name>
    <name evidence="3" type="ORF">PR202_ga22107</name>
</gene>
<keyword evidence="4" id="KW-1185">Reference proteome</keyword>
<organism evidence="3 4">
    <name type="scientific">Eleusine coracana subsp. coracana</name>
    <dbReference type="NCBI Taxonomy" id="191504"/>
    <lineage>
        <taxon>Eukaryota</taxon>
        <taxon>Viridiplantae</taxon>
        <taxon>Streptophyta</taxon>
        <taxon>Embryophyta</taxon>
        <taxon>Tracheophyta</taxon>
        <taxon>Spermatophyta</taxon>
        <taxon>Magnoliopsida</taxon>
        <taxon>Liliopsida</taxon>
        <taxon>Poales</taxon>
        <taxon>Poaceae</taxon>
        <taxon>PACMAD clade</taxon>
        <taxon>Chloridoideae</taxon>
        <taxon>Cynodonteae</taxon>
        <taxon>Eleusininae</taxon>
        <taxon>Eleusine</taxon>
    </lineage>
</organism>
<feature type="region of interest" description="Disordered" evidence="1">
    <location>
        <begin position="218"/>
        <end position="240"/>
    </location>
</feature>
<feature type="region of interest" description="Disordered" evidence="1">
    <location>
        <begin position="155"/>
        <end position="182"/>
    </location>
</feature>
<dbReference type="PANTHER" id="PTHR46619:SF1">
    <property type="entry name" value="XS DOMAIN CONTAINING PROTEIN EXPRESSED"/>
    <property type="match status" value="1"/>
</dbReference>
<feature type="compositionally biased region" description="Low complexity" evidence="1">
    <location>
        <begin position="21"/>
        <end position="40"/>
    </location>
</feature>
<comment type="caution">
    <text evidence="3">The sequence shown here is derived from an EMBL/GenBank/DDBJ whole genome shotgun (WGS) entry which is preliminary data.</text>
</comment>
<protein>
    <recommendedName>
        <fullName evidence="2">XS domain-containing protein</fullName>
    </recommendedName>
</protein>
<dbReference type="Gene3D" id="3.30.70.2890">
    <property type="entry name" value="XS domain"/>
    <property type="match status" value="1"/>
</dbReference>
<dbReference type="GO" id="GO:0031047">
    <property type="term" value="P:regulatory ncRNA-mediated gene silencing"/>
    <property type="evidence" value="ECO:0007669"/>
    <property type="project" value="InterPro"/>
</dbReference>
<reference evidence="3" key="1">
    <citation type="journal article" date="2018" name="DNA Res.">
        <title>Multiple hybrid de novo genome assembly of finger millet, an orphan allotetraploid crop.</title>
        <authorList>
            <person name="Hatakeyama M."/>
            <person name="Aluri S."/>
            <person name="Balachadran M.T."/>
            <person name="Sivarajan S.R."/>
            <person name="Patrignani A."/>
            <person name="Gruter S."/>
            <person name="Poveda L."/>
            <person name="Shimizu-Inatsugi R."/>
            <person name="Baeten J."/>
            <person name="Francoijs K.J."/>
            <person name="Nataraja K.N."/>
            <person name="Reddy Y.A.N."/>
            <person name="Phadnis S."/>
            <person name="Ravikumar R.L."/>
            <person name="Schlapbach R."/>
            <person name="Sreeman S.M."/>
            <person name="Shimizu K.K."/>
        </authorList>
    </citation>
    <scope>NUCLEOTIDE SEQUENCE</scope>
</reference>
<dbReference type="Pfam" id="PF03468">
    <property type="entry name" value="XS"/>
    <property type="match status" value="1"/>
</dbReference>
<reference evidence="3" key="2">
    <citation type="submission" date="2021-12" db="EMBL/GenBank/DDBJ databases">
        <title>Resequencing data analysis of finger millet.</title>
        <authorList>
            <person name="Hatakeyama M."/>
            <person name="Aluri S."/>
            <person name="Balachadran M.T."/>
            <person name="Sivarajan S.R."/>
            <person name="Poveda L."/>
            <person name="Shimizu-Inatsugi R."/>
            <person name="Schlapbach R."/>
            <person name="Sreeman S.M."/>
            <person name="Shimizu K.K."/>
        </authorList>
    </citation>
    <scope>NUCLEOTIDE SEQUENCE</scope>
</reference>
<name>A0AAV5D2H8_ELECO</name>
<evidence type="ECO:0000313" key="4">
    <source>
        <dbReference type="Proteomes" id="UP001054889"/>
    </source>
</evidence>
<feature type="compositionally biased region" description="Pro residues" evidence="1">
    <location>
        <begin position="93"/>
        <end position="108"/>
    </location>
</feature>
<dbReference type="InterPro" id="IPR005380">
    <property type="entry name" value="XS_domain"/>
</dbReference>
<dbReference type="EMBL" id="BQKI01000011">
    <property type="protein sequence ID" value="GJN04548.1"/>
    <property type="molecule type" value="Genomic_DNA"/>
</dbReference>
<evidence type="ECO:0000313" key="3">
    <source>
        <dbReference type="EMBL" id="GJN04548.1"/>
    </source>
</evidence>
<accession>A0AAV5D2H8</accession>
<proteinExistence type="predicted"/>
<feature type="domain" description="XS" evidence="2">
    <location>
        <begin position="356"/>
        <end position="451"/>
    </location>
</feature>
<dbReference type="Proteomes" id="UP001054889">
    <property type="component" value="Unassembled WGS sequence"/>
</dbReference>
<dbReference type="PANTHER" id="PTHR46619">
    <property type="entry name" value="RNA RECOGNITION MOTIF XS DOMAIN PROTEIN-RELATED"/>
    <property type="match status" value="1"/>
</dbReference>
<evidence type="ECO:0000259" key="2">
    <source>
        <dbReference type="Pfam" id="PF03468"/>
    </source>
</evidence>